<protein>
    <submittedName>
        <fullName evidence="3">Putative adhesin</fullName>
    </submittedName>
</protein>
<organism evidence="3 4">
    <name type="scientific">Siphonobacter aquaeclarae</name>
    <dbReference type="NCBI Taxonomy" id="563176"/>
    <lineage>
        <taxon>Bacteria</taxon>
        <taxon>Pseudomonadati</taxon>
        <taxon>Bacteroidota</taxon>
        <taxon>Cytophagia</taxon>
        <taxon>Cytophagales</taxon>
        <taxon>Cytophagaceae</taxon>
        <taxon>Siphonobacter</taxon>
    </lineage>
</organism>
<keyword evidence="1" id="KW-0732">Signal</keyword>
<dbReference type="PANTHER" id="PTHR34094:SF1">
    <property type="entry name" value="PROTEIN FAM185A"/>
    <property type="match status" value="1"/>
</dbReference>
<proteinExistence type="predicted"/>
<dbReference type="STRING" id="563176.SAMN04488090_1433"/>
<dbReference type="Proteomes" id="UP000198901">
    <property type="component" value="Unassembled WGS sequence"/>
</dbReference>
<accession>A0A1G9LIJ9</accession>
<dbReference type="AlphaFoldDB" id="A0A1G9LIJ9"/>
<keyword evidence="4" id="KW-1185">Reference proteome</keyword>
<dbReference type="Pfam" id="PF13349">
    <property type="entry name" value="DUF4097"/>
    <property type="match status" value="1"/>
</dbReference>
<dbReference type="OrthoDB" id="1523429at2"/>
<feature type="signal peptide" evidence="1">
    <location>
        <begin position="1"/>
        <end position="19"/>
    </location>
</feature>
<evidence type="ECO:0000259" key="2">
    <source>
        <dbReference type="Pfam" id="PF13349"/>
    </source>
</evidence>
<sequence>MKTSLLLPLLFFIAGPIAAQNQNDDDPPYKTETFTGNVSNLKVDVSGGSIRVEGGDRKDVKVEMYVRLNNWPANKLDKAEIEKRLDDYEVVMKTEGNTVVLSSRMKEGRRWDNNRNINIGFKVFTPMSFATNLRTSGGSIHLTHLTGIQNFQTSGGSLHVTDVAGTIDGRTSGGSIHLQNCKQDIRLQTSGGSIHAEELDGTIDLKTSGGSVNLDRLKGKIAAVTSGGSVKASDISGEFVTRSSGGSLHLQRIEASLEAETSGGSLDVEITKLVGHVKLRASSGNIRLDIPEKAGADLDIRGNRVKIPLSQFRGETDDNRAVGKLNGGGVPVTVSASGNVTVY</sequence>
<gene>
    <name evidence="3" type="ORF">SAMN04488090_1433</name>
</gene>
<dbReference type="InterPro" id="IPR025164">
    <property type="entry name" value="Toastrack_DUF4097"/>
</dbReference>
<dbReference type="EMBL" id="FNGS01000002">
    <property type="protein sequence ID" value="SDL61707.1"/>
    <property type="molecule type" value="Genomic_DNA"/>
</dbReference>
<feature type="domain" description="DUF4097" evidence="2">
    <location>
        <begin position="182"/>
        <end position="342"/>
    </location>
</feature>
<evidence type="ECO:0000313" key="4">
    <source>
        <dbReference type="Proteomes" id="UP000198901"/>
    </source>
</evidence>
<reference evidence="3 4" key="1">
    <citation type="submission" date="2016-10" db="EMBL/GenBank/DDBJ databases">
        <authorList>
            <person name="de Groot N.N."/>
        </authorList>
    </citation>
    <scope>NUCLEOTIDE SEQUENCE [LARGE SCALE GENOMIC DNA]</scope>
    <source>
        <strain evidence="3 4">DSM 21668</strain>
    </source>
</reference>
<dbReference type="RefSeq" id="WP_093199586.1">
    <property type="nucleotide sequence ID" value="NZ_FNGS01000002.1"/>
</dbReference>
<dbReference type="PANTHER" id="PTHR34094">
    <property type="match status" value="1"/>
</dbReference>
<name>A0A1G9LIJ9_9BACT</name>
<evidence type="ECO:0000313" key="3">
    <source>
        <dbReference type="EMBL" id="SDL61707.1"/>
    </source>
</evidence>
<feature type="chain" id="PRO_5011684295" evidence="1">
    <location>
        <begin position="20"/>
        <end position="343"/>
    </location>
</feature>
<evidence type="ECO:0000256" key="1">
    <source>
        <dbReference type="SAM" id="SignalP"/>
    </source>
</evidence>